<dbReference type="CDD" id="cd00067">
    <property type="entry name" value="GAL4"/>
    <property type="match status" value="1"/>
</dbReference>
<dbReference type="Pfam" id="PF00172">
    <property type="entry name" value="Zn_clus"/>
    <property type="match status" value="1"/>
</dbReference>
<feature type="region of interest" description="Disordered" evidence="1">
    <location>
        <begin position="33"/>
        <end position="90"/>
    </location>
</feature>
<reference evidence="3 4" key="1">
    <citation type="journal article" date="2020" name="ISME J.">
        <title>Uncovering the hidden diversity of litter-decomposition mechanisms in mushroom-forming fungi.</title>
        <authorList>
            <person name="Floudas D."/>
            <person name="Bentzer J."/>
            <person name="Ahren D."/>
            <person name="Johansson T."/>
            <person name="Persson P."/>
            <person name="Tunlid A."/>
        </authorList>
    </citation>
    <scope>NUCLEOTIDE SEQUENCE [LARGE SCALE GENOMIC DNA]</scope>
    <source>
        <strain evidence="3 4">CBS 146.42</strain>
    </source>
</reference>
<gene>
    <name evidence="3" type="ORF">D9756_003352</name>
</gene>
<dbReference type="PROSITE" id="PS50048">
    <property type="entry name" value="ZN2_CY6_FUNGAL_2"/>
    <property type="match status" value="1"/>
</dbReference>
<keyword evidence="4" id="KW-1185">Reference proteome</keyword>
<dbReference type="InterPro" id="IPR036864">
    <property type="entry name" value="Zn2-C6_fun-type_DNA-bd_sf"/>
</dbReference>
<comment type="caution">
    <text evidence="3">The sequence shown here is derived from an EMBL/GenBank/DDBJ whole genome shotgun (WGS) entry which is preliminary data.</text>
</comment>
<protein>
    <recommendedName>
        <fullName evidence="2">Zn(2)-C6 fungal-type domain-containing protein</fullName>
    </recommendedName>
</protein>
<dbReference type="InterPro" id="IPR001138">
    <property type="entry name" value="Zn2Cys6_DnaBD"/>
</dbReference>
<proteinExistence type="predicted"/>
<dbReference type="AlphaFoldDB" id="A0A8H5G6F8"/>
<evidence type="ECO:0000259" key="2">
    <source>
        <dbReference type="PROSITE" id="PS50048"/>
    </source>
</evidence>
<sequence length="152" mass="16327">MAYYNNGNNTYSSFATDQEALAWAYASSQAASQSQSYSSYSTNSTTGATYSSQGNGGHSAPIQIVLEPAEASNDSGEYSGQDDSDGGRKRACERCRKIKVKCEYPPNVKTCLRCANVGLTCVPVQPKPRSPRPRLSPYDQVMEGVGSSTNRS</sequence>
<evidence type="ECO:0000313" key="3">
    <source>
        <dbReference type="EMBL" id="KAF5359223.1"/>
    </source>
</evidence>
<feature type="domain" description="Zn(2)-C6 fungal-type" evidence="2">
    <location>
        <begin position="91"/>
        <end position="122"/>
    </location>
</feature>
<feature type="region of interest" description="Disordered" evidence="1">
    <location>
        <begin position="123"/>
        <end position="152"/>
    </location>
</feature>
<dbReference type="Gene3D" id="4.10.240.10">
    <property type="entry name" value="Zn(2)-C6 fungal-type DNA-binding domain"/>
    <property type="match status" value="1"/>
</dbReference>
<name>A0A8H5G6F8_9AGAR</name>
<dbReference type="OrthoDB" id="3163292at2759"/>
<evidence type="ECO:0000256" key="1">
    <source>
        <dbReference type="SAM" id="MobiDB-lite"/>
    </source>
</evidence>
<dbReference type="EMBL" id="JAACJO010000004">
    <property type="protein sequence ID" value="KAF5359223.1"/>
    <property type="molecule type" value="Genomic_DNA"/>
</dbReference>
<accession>A0A8H5G6F8</accession>
<dbReference type="GO" id="GO:0008270">
    <property type="term" value="F:zinc ion binding"/>
    <property type="evidence" value="ECO:0007669"/>
    <property type="project" value="InterPro"/>
</dbReference>
<dbReference type="GO" id="GO:0000981">
    <property type="term" value="F:DNA-binding transcription factor activity, RNA polymerase II-specific"/>
    <property type="evidence" value="ECO:0007669"/>
    <property type="project" value="InterPro"/>
</dbReference>
<dbReference type="Proteomes" id="UP000559027">
    <property type="component" value="Unassembled WGS sequence"/>
</dbReference>
<evidence type="ECO:0000313" key="4">
    <source>
        <dbReference type="Proteomes" id="UP000559027"/>
    </source>
</evidence>
<dbReference type="SUPFAM" id="SSF57701">
    <property type="entry name" value="Zn2/Cys6 DNA-binding domain"/>
    <property type="match status" value="1"/>
</dbReference>
<organism evidence="3 4">
    <name type="scientific">Leucocoprinus leucothites</name>
    <dbReference type="NCBI Taxonomy" id="201217"/>
    <lineage>
        <taxon>Eukaryota</taxon>
        <taxon>Fungi</taxon>
        <taxon>Dikarya</taxon>
        <taxon>Basidiomycota</taxon>
        <taxon>Agaricomycotina</taxon>
        <taxon>Agaricomycetes</taxon>
        <taxon>Agaricomycetidae</taxon>
        <taxon>Agaricales</taxon>
        <taxon>Agaricineae</taxon>
        <taxon>Agaricaceae</taxon>
        <taxon>Leucocoprinus</taxon>
    </lineage>
</organism>
<dbReference type="SMART" id="SM00066">
    <property type="entry name" value="GAL4"/>
    <property type="match status" value="1"/>
</dbReference>
<dbReference type="PROSITE" id="PS00463">
    <property type="entry name" value="ZN2_CY6_FUNGAL_1"/>
    <property type="match status" value="1"/>
</dbReference>
<feature type="compositionally biased region" description="Low complexity" evidence="1">
    <location>
        <begin position="33"/>
        <end position="52"/>
    </location>
</feature>